<reference evidence="4 5" key="1">
    <citation type="journal article" date="2010" name="Stand. Genomic Sci.">
        <title>Complete genome sequence of Thermaerobacter marianensis type strain (7p75a).</title>
        <authorList>
            <person name="Han C."/>
            <person name="Gu W."/>
            <person name="Zhang X."/>
            <person name="Lapidus A."/>
            <person name="Nolan M."/>
            <person name="Copeland A."/>
            <person name="Lucas S."/>
            <person name="Del Rio T.G."/>
            <person name="Tice H."/>
            <person name="Cheng J.F."/>
            <person name="Tapia R."/>
            <person name="Goodwin L."/>
            <person name="Pitluck S."/>
            <person name="Pagani I."/>
            <person name="Ivanova N."/>
            <person name="Mavromatis K."/>
            <person name="Mikhailova N."/>
            <person name="Pati A."/>
            <person name="Chen A."/>
            <person name="Palaniappan K."/>
            <person name="Land M."/>
            <person name="Hauser L."/>
            <person name="Chang Y.J."/>
            <person name="Jeffries C.D."/>
            <person name="Schneider S."/>
            <person name="Rohde M."/>
            <person name="Goker M."/>
            <person name="Pukall R."/>
            <person name="Woyke T."/>
            <person name="Bristow J."/>
            <person name="Eisen J.A."/>
            <person name="Markowitz V."/>
            <person name="Hugenholtz P."/>
            <person name="Kyrpides N.C."/>
            <person name="Klenk H.P."/>
            <person name="Detter J.C."/>
        </authorList>
    </citation>
    <scope>NUCLEOTIDE SEQUENCE [LARGE SCALE GENOMIC DNA]</scope>
    <source>
        <strain evidence="5">ATCC 700841 / DSM 12885 / JCM 10246 / 7p75a</strain>
    </source>
</reference>
<dbReference type="AlphaFoldDB" id="E6SGP5"/>
<dbReference type="Proteomes" id="UP000008915">
    <property type="component" value="Chromosome"/>
</dbReference>
<evidence type="ECO:0000259" key="3">
    <source>
        <dbReference type="PROSITE" id="PS51677"/>
    </source>
</evidence>
<dbReference type="GO" id="GO:0005975">
    <property type="term" value="P:carbohydrate metabolic process"/>
    <property type="evidence" value="ECO:0007669"/>
    <property type="project" value="InterPro"/>
</dbReference>
<dbReference type="Pfam" id="PF01522">
    <property type="entry name" value="Polysacc_deac_1"/>
    <property type="match status" value="1"/>
</dbReference>
<proteinExistence type="predicted"/>
<organism evidence="4 5">
    <name type="scientific">Thermaerobacter marianensis (strain ATCC 700841 / DSM 12885 / JCM 10246 / 7p75a)</name>
    <dbReference type="NCBI Taxonomy" id="644966"/>
    <lineage>
        <taxon>Bacteria</taxon>
        <taxon>Bacillati</taxon>
        <taxon>Bacillota</taxon>
        <taxon>Clostridia</taxon>
        <taxon>Eubacteriales</taxon>
        <taxon>Clostridiales Family XVII. Incertae Sedis</taxon>
        <taxon>Thermaerobacter</taxon>
    </lineage>
</organism>
<feature type="domain" description="NodB homology" evidence="3">
    <location>
        <begin position="200"/>
        <end position="382"/>
    </location>
</feature>
<dbReference type="KEGG" id="tmr:Tmar_0470"/>
<keyword evidence="2" id="KW-0812">Transmembrane</keyword>
<evidence type="ECO:0000313" key="5">
    <source>
        <dbReference type="Proteomes" id="UP000008915"/>
    </source>
</evidence>
<dbReference type="eggNOG" id="COG0726">
    <property type="taxonomic scope" value="Bacteria"/>
</dbReference>
<sequence>MSGRDGWTAGVDPARAGDGAGPGTRKGAPGRACGGGRPAGRGPARGAWSMAGTGSARYRWRRAGAWLLLVAAAVALGRAGWSPARLLPWTGRADGLPARVAPGVWVGPVPAGGWPRDRVQVWLEALARQTGMPPEDARFDPANRAVIPGVAGLELDVPASLEAILRAPRDSRVALRFRAVPPRQDLDDFPGHPVYHGNRRKQAVTFLVNVAWGEEFLPAMFAALEKGGARVTFFPTGRWAQGHPDLVAEMARRGHELGSHGFSDTLDLERQPAAGVLADLRRGVEAVARAAGLDPAAVRFYSTHRGVRTAAVEQAAAEAGVRLIYWSLDTVDWTKPAPAAMARRIVTGARPGDLILMHPTAVTVEALPAMIRGLRQRGLAIVPLGQLLSPLPGDDGQPAFRPLGPAGPVLAATRGALGAVLAPAGHP</sequence>
<protein>
    <submittedName>
        <fullName evidence="4">Polysaccharide deacetylase</fullName>
    </submittedName>
</protein>
<dbReference type="PANTHER" id="PTHR10587">
    <property type="entry name" value="GLYCOSYL TRANSFERASE-RELATED"/>
    <property type="match status" value="1"/>
</dbReference>
<dbReference type="InterPro" id="IPR050248">
    <property type="entry name" value="Polysacc_deacetylase_ArnD"/>
</dbReference>
<dbReference type="InterPro" id="IPR011330">
    <property type="entry name" value="Glyco_hydro/deAcase_b/a-brl"/>
</dbReference>
<keyword evidence="2" id="KW-0472">Membrane</keyword>
<name>E6SGP5_THEM7</name>
<accession>E6SGP5</accession>
<keyword evidence="5" id="KW-1185">Reference proteome</keyword>
<feature type="transmembrane region" description="Helical" evidence="2">
    <location>
        <begin position="63"/>
        <end position="81"/>
    </location>
</feature>
<evidence type="ECO:0000313" key="4">
    <source>
        <dbReference type="EMBL" id="ADU50591.1"/>
    </source>
</evidence>
<evidence type="ECO:0000256" key="1">
    <source>
        <dbReference type="SAM" id="MobiDB-lite"/>
    </source>
</evidence>
<gene>
    <name evidence="4" type="ordered locus">Tmar_0470</name>
</gene>
<dbReference type="PROSITE" id="PS51677">
    <property type="entry name" value="NODB"/>
    <property type="match status" value="1"/>
</dbReference>
<evidence type="ECO:0000256" key="2">
    <source>
        <dbReference type="SAM" id="Phobius"/>
    </source>
</evidence>
<feature type="region of interest" description="Disordered" evidence="1">
    <location>
        <begin position="1"/>
        <end position="48"/>
    </location>
</feature>
<dbReference type="EMBL" id="CP002344">
    <property type="protein sequence ID" value="ADU50591.1"/>
    <property type="molecule type" value="Genomic_DNA"/>
</dbReference>
<dbReference type="SUPFAM" id="SSF88713">
    <property type="entry name" value="Glycoside hydrolase/deacetylase"/>
    <property type="match status" value="1"/>
</dbReference>
<dbReference type="InterPro" id="IPR002509">
    <property type="entry name" value="NODB_dom"/>
</dbReference>
<reference evidence="5" key="2">
    <citation type="journal article" date="2010" name="Stand. Genomic Sci.">
        <title>Complete genome sequence of Thermaerobacter marianensis type strain (7p75aT).</title>
        <authorList>
            <person name="Han C."/>
            <person name="Gu W."/>
            <person name="Zhang X."/>
            <person name="Lapidus A."/>
            <person name="Nolan M."/>
            <person name="Copeland A."/>
            <person name="Lucas S."/>
            <person name="Glavina Del Rio T."/>
            <person name="Tice H."/>
            <person name="Cheng J."/>
            <person name="Tapia R."/>
            <person name="Goodwin L."/>
            <person name="Pitluck S."/>
            <person name="Pagani I."/>
            <person name="Ivanova N."/>
            <person name="Mavromatis K."/>
            <person name="Mikhailova N."/>
            <person name="Pati A."/>
            <person name="Chen A."/>
            <person name="Palaniappan K."/>
            <person name="Land M."/>
            <person name="Hauser L."/>
            <person name="Chang Y."/>
            <person name="Jeffries C."/>
            <person name="Schneider S."/>
            <person name="Rohde M."/>
            <person name="Goker M."/>
            <person name="Pukall R."/>
            <person name="Woyke T."/>
            <person name="Bristow J."/>
            <person name="Eisen J."/>
            <person name="Markowitz V."/>
            <person name="Hugenholtz P."/>
            <person name="Kyrpides N."/>
            <person name="Klenk H."/>
            <person name="Detter J."/>
        </authorList>
    </citation>
    <scope>NUCLEOTIDE SEQUENCE [LARGE SCALE GENOMIC DNA]</scope>
    <source>
        <strain evidence="5">ATCC 700841 / DSM 12885 / JCM 10246 / 7p75a</strain>
    </source>
</reference>
<dbReference type="Gene3D" id="3.20.20.370">
    <property type="entry name" value="Glycoside hydrolase/deacetylase"/>
    <property type="match status" value="1"/>
</dbReference>
<dbReference type="STRING" id="644966.Tmar_0470"/>
<keyword evidence="2" id="KW-1133">Transmembrane helix</keyword>
<dbReference type="GO" id="GO:0016810">
    <property type="term" value="F:hydrolase activity, acting on carbon-nitrogen (but not peptide) bonds"/>
    <property type="evidence" value="ECO:0007669"/>
    <property type="project" value="InterPro"/>
</dbReference>
<dbReference type="HOGENOM" id="CLU_642402_0_0_9"/>